<evidence type="ECO:0000256" key="1">
    <source>
        <dbReference type="ARBA" id="ARBA00001966"/>
    </source>
</evidence>
<keyword evidence="3" id="KW-0479">Metal-binding</keyword>
<accession>D9SRR0</accession>
<dbReference type="Pfam" id="PF00270">
    <property type="entry name" value="DEAD"/>
    <property type="match status" value="1"/>
</dbReference>
<dbReference type="GO" id="GO:0006281">
    <property type="term" value="P:DNA repair"/>
    <property type="evidence" value="ECO:0007669"/>
    <property type="project" value="UniProtKB-KW"/>
</dbReference>
<keyword evidence="6" id="KW-0378">Hydrolase</keyword>
<evidence type="ECO:0000259" key="17">
    <source>
        <dbReference type="PROSITE" id="PS51193"/>
    </source>
</evidence>
<evidence type="ECO:0000256" key="6">
    <source>
        <dbReference type="ARBA" id="ARBA00022801"/>
    </source>
</evidence>
<reference evidence="18 19" key="1">
    <citation type="submission" date="2010-08" db="EMBL/GenBank/DDBJ databases">
        <title>Complete sequence of Clostridium cellulovorans 743B.</title>
        <authorList>
            <consortium name="US DOE Joint Genome Institute"/>
            <person name="Lucas S."/>
            <person name="Copeland A."/>
            <person name="Lapidus A."/>
            <person name="Cheng J.-F."/>
            <person name="Bruce D."/>
            <person name="Goodwin L."/>
            <person name="Pitluck S."/>
            <person name="Chertkov O."/>
            <person name="Detter J.C."/>
            <person name="Han C."/>
            <person name="Tapia R."/>
            <person name="Land M."/>
            <person name="Hauser L."/>
            <person name="Chang Y.-J."/>
            <person name="Jeffries C."/>
            <person name="Kyrpides N."/>
            <person name="Ivanova N."/>
            <person name="Mikhailova N."/>
            <person name="Hemme C.L."/>
            <person name="Woyke T."/>
        </authorList>
    </citation>
    <scope>NUCLEOTIDE SEQUENCE [LARGE SCALE GENOMIC DNA]</scope>
    <source>
        <strain evidence="19">ATCC 35296 / DSM 3052 / OCM 3 / 743B</strain>
    </source>
</reference>
<dbReference type="InterPro" id="IPR014013">
    <property type="entry name" value="Helic_SF1/SF2_ATP-bd_DinG/Rad3"/>
</dbReference>
<feature type="domain" description="Helicase ATP-binding" evidence="17">
    <location>
        <begin position="180"/>
        <end position="431"/>
    </location>
</feature>
<dbReference type="InterPro" id="IPR014001">
    <property type="entry name" value="Helicase_ATP-bd"/>
</dbReference>
<evidence type="ECO:0000256" key="7">
    <source>
        <dbReference type="ARBA" id="ARBA00022806"/>
    </source>
</evidence>
<dbReference type="InterPro" id="IPR006555">
    <property type="entry name" value="ATP-dep_Helicase_C"/>
</dbReference>
<comment type="cofactor">
    <cofactor evidence="1">
        <name>[4Fe-4S] cluster</name>
        <dbReference type="ChEBI" id="CHEBI:49883"/>
    </cofactor>
</comment>
<dbReference type="Pfam" id="PF13307">
    <property type="entry name" value="Helicase_C_2"/>
    <property type="match status" value="1"/>
</dbReference>
<evidence type="ECO:0000256" key="10">
    <source>
        <dbReference type="ARBA" id="ARBA00023014"/>
    </source>
</evidence>
<dbReference type="GO" id="GO:0005524">
    <property type="term" value="F:ATP binding"/>
    <property type="evidence" value="ECO:0007669"/>
    <property type="project" value="UniProtKB-KW"/>
</dbReference>
<evidence type="ECO:0000256" key="16">
    <source>
        <dbReference type="ARBA" id="ARBA00048954"/>
    </source>
</evidence>
<dbReference type="PROSITE" id="PS51193">
    <property type="entry name" value="HELICASE_ATP_BIND_2"/>
    <property type="match status" value="1"/>
</dbReference>
<dbReference type="Gene3D" id="1.10.30.20">
    <property type="entry name" value="Bacterial XPD DNA helicase, FeS cluster domain"/>
    <property type="match status" value="1"/>
</dbReference>
<dbReference type="InterPro" id="IPR045028">
    <property type="entry name" value="DinG/Rad3-like"/>
</dbReference>
<dbReference type="STRING" id="573061.Clocel_0656"/>
<dbReference type="InterPro" id="IPR010614">
    <property type="entry name" value="RAD3-like_helicase_DEAD"/>
</dbReference>
<keyword evidence="12" id="KW-0234">DNA repair</keyword>
<evidence type="ECO:0000256" key="8">
    <source>
        <dbReference type="ARBA" id="ARBA00022840"/>
    </source>
</evidence>
<dbReference type="GO" id="GO:0016818">
    <property type="term" value="F:hydrolase activity, acting on acid anhydrides, in phosphorus-containing anhydrides"/>
    <property type="evidence" value="ECO:0007669"/>
    <property type="project" value="InterPro"/>
</dbReference>
<dbReference type="PANTHER" id="PTHR11472:SF34">
    <property type="entry name" value="REGULATOR OF TELOMERE ELONGATION HELICASE 1"/>
    <property type="match status" value="1"/>
</dbReference>
<evidence type="ECO:0000256" key="5">
    <source>
        <dbReference type="ARBA" id="ARBA00022763"/>
    </source>
</evidence>
<evidence type="ECO:0000256" key="15">
    <source>
        <dbReference type="ARBA" id="ARBA00044969"/>
    </source>
</evidence>
<dbReference type="InterPro" id="IPR006554">
    <property type="entry name" value="Helicase-like_DEXD_c2"/>
</dbReference>
<dbReference type="GO" id="GO:0051539">
    <property type="term" value="F:4 iron, 4 sulfur cluster binding"/>
    <property type="evidence" value="ECO:0007669"/>
    <property type="project" value="UniProtKB-KW"/>
</dbReference>
<keyword evidence="19" id="KW-1185">Reference proteome</keyword>
<evidence type="ECO:0000313" key="19">
    <source>
        <dbReference type="Proteomes" id="UP000002730"/>
    </source>
</evidence>
<comment type="catalytic activity">
    <reaction evidence="16">
        <text>ATP + H2O = ADP + phosphate + H(+)</text>
        <dbReference type="Rhea" id="RHEA:13065"/>
        <dbReference type="ChEBI" id="CHEBI:15377"/>
        <dbReference type="ChEBI" id="CHEBI:15378"/>
        <dbReference type="ChEBI" id="CHEBI:30616"/>
        <dbReference type="ChEBI" id="CHEBI:43474"/>
        <dbReference type="ChEBI" id="CHEBI:456216"/>
        <dbReference type="EC" id="5.6.2.3"/>
    </reaction>
</comment>
<keyword evidence="7 18" id="KW-0347">Helicase</keyword>
<dbReference type="InterPro" id="IPR011545">
    <property type="entry name" value="DEAD/DEAH_box_helicase_dom"/>
</dbReference>
<dbReference type="Pfam" id="PF06733">
    <property type="entry name" value="DEAD_2"/>
    <property type="match status" value="1"/>
</dbReference>
<evidence type="ECO:0000313" key="18">
    <source>
        <dbReference type="EMBL" id="ADL50427.1"/>
    </source>
</evidence>
<dbReference type="Proteomes" id="UP000002730">
    <property type="component" value="Chromosome"/>
</dbReference>
<evidence type="ECO:0000256" key="9">
    <source>
        <dbReference type="ARBA" id="ARBA00023004"/>
    </source>
</evidence>
<proteinExistence type="inferred from homology"/>
<evidence type="ECO:0000256" key="2">
    <source>
        <dbReference type="ARBA" id="ARBA00022485"/>
    </source>
</evidence>
<gene>
    <name evidence="18" type="ordered locus">Clocel_0656</name>
</gene>
<dbReference type="SMART" id="SM00488">
    <property type="entry name" value="DEXDc2"/>
    <property type="match status" value="1"/>
</dbReference>
<evidence type="ECO:0000256" key="13">
    <source>
        <dbReference type="ARBA" id="ARBA00023235"/>
    </source>
</evidence>
<dbReference type="HOGENOM" id="CLU_006515_7_0_9"/>
<dbReference type="KEGG" id="ccb:Clocel_0656"/>
<evidence type="ECO:0000256" key="12">
    <source>
        <dbReference type="ARBA" id="ARBA00023204"/>
    </source>
</evidence>
<dbReference type="OrthoDB" id="9765586at2"/>
<dbReference type="EMBL" id="CP002160">
    <property type="protein sequence ID" value="ADL50427.1"/>
    <property type="molecule type" value="Genomic_DNA"/>
</dbReference>
<evidence type="ECO:0000256" key="11">
    <source>
        <dbReference type="ARBA" id="ARBA00023125"/>
    </source>
</evidence>
<keyword evidence="10" id="KW-0411">Iron-sulfur</keyword>
<evidence type="ECO:0000256" key="4">
    <source>
        <dbReference type="ARBA" id="ARBA00022741"/>
    </source>
</evidence>
<dbReference type="PANTHER" id="PTHR11472">
    <property type="entry name" value="DNA REPAIR DEAD HELICASE RAD3/XP-D SUBFAMILY MEMBER"/>
    <property type="match status" value="1"/>
</dbReference>
<dbReference type="SUPFAM" id="SSF52540">
    <property type="entry name" value="P-loop containing nucleoside triphosphate hydrolases"/>
    <property type="match status" value="2"/>
</dbReference>
<keyword evidence="13" id="KW-0413">Isomerase</keyword>
<protein>
    <recommendedName>
        <fullName evidence="15">DNA 5'-3' helicase</fullName>
        <ecNumber evidence="15">5.6.2.3</ecNumber>
    </recommendedName>
</protein>
<dbReference type="eggNOG" id="COG1199">
    <property type="taxonomic scope" value="Bacteria"/>
</dbReference>
<keyword evidence="2" id="KW-0004">4Fe-4S</keyword>
<dbReference type="GO" id="GO:0043139">
    <property type="term" value="F:5'-3' DNA helicase activity"/>
    <property type="evidence" value="ECO:0007669"/>
    <property type="project" value="UniProtKB-EC"/>
</dbReference>
<dbReference type="SMART" id="SM00487">
    <property type="entry name" value="DEXDc"/>
    <property type="match status" value="1"/>
</dbReference>
<name>D9SRR0_CLOC7</name>
<dbReference type="EC" id="5.6.2.3" evidence="15"/>
<keyword evidence="11" id="KW-0238">DNA-binding</keyword>
<dbReference type="InterPro" id="IPR027417">
    <property type="entry name" value="P-loop_NTPase"/>
</dbReference>
<dbReference type="Gene3D" id="1.10.275.40">
    <property type="match status" value="1"/>
</dbReference>
<evidence type="ECO:0000256" key="3">
    <source>
        <dbReference type="ARBA" id="ARBA00022723"/>
    </source>
</evidence>
<dbReference type="SMART" id="SM00491">
    <property type="entry name" value="HELICc2"/>
    <property type="match status" value="1"/>
</dbReference>
<organism evidence="18 19">
    <name type="scientific">Clostridium cellulovorans (strain ATCC 35296 / DSM 3052 / OCM 3 / 743B)</name>
    <dbReference type="NCBI Taxonomy" id="573061"/>
    <lineage>
        <taxon>Bacteria</taxon>
        <taxon>Bacillati</taxon>
        <taxon>Bacillota</taxon>
        <taxon>Clostridia</taxon>
        <taxon>Eubacteriales</taxon>
        <taxon>Clostridiaceae</taxon>
        <taxon>Clostridium</taxon>
    </lineage>
</organism>
<dbReference type="Gene3D" id="3.40.50.300">
    <property type="entry name" value="P-loop containing nucleotide triphosphate hydrolases"/>
    <property type="match status" value="2"/>
</dbReference>
<dbReference type="Gene3D" id="3.90.320.10">
    <property type="match status" value="1"/>
</dbReference>
<keyword evidence="9" id="KW-0408">Iron</keyword>
<dbReference type="AlphaFoldDB" id="D9SRR0"/>
<sequence>MREIKISIRNLVEFIMRHGSIDNRYVGSVRAVEGTRAHQKIQRGYKDNYKAEFPLKYEIVEEDIKIIVEGRADGILSEDDDFIIDEIKTTVRDLASIDEDFNPLHWAQAKCYGYIYCLQNELSEIYIQITYYNIETDETKFLRNKYTFDELKNFFFDLIDKYKEWAEIQKQWENLRDETIKWLTFPFNEYRRGQRDFAVRVYKSITDGKKCFAQAPTGIGKTVSTLFPAIKALGEGHSSKLFYLTAKTITREVAENTIEAMRNKGLKLKAVTITAKDKVCFMEESNCNPEYCPYANGYYDRINEALKLILKEKGDYTREIIEKFAKDYQLCPFELALDLTLWSDAIVCDYNYVFDPKVYLRRFFENKTTDFTFLIDEAHNLVDRGREMFSATLNKSDVMNLKKELKEKDKRLYKALNNINSYFVEKKKACEPEGIIIEKEEPLELYTFLRVFLERADEYLSENQDDSEELLKFYFDAYSFMSIGDLYNEKYVTFTEKNYDDTRIKLYCVDPSELLQGAMKRGKASVIFSATLLPLPYFQDILGGNSEDYLVNLTSPFNIDNRLLLIADNVSTTYTKREESLDDIVDYIILTAKSKIGNYMVFFPSYKYMEMVYESFLERETGLTSKIQGSSMTEEEKEEFLGAFKNDPEESYIGFCVLGGHFSEGIDLTYDRLIGVIIVGVGMPQIGIDRDIIKDYFNEKEGTGFDYAYTYPGMIKVLQAVGRCIRTEEDKGVIVLIDTRYGQRRYTQLFPAEWRNNNKVRSTEEAATLMKNFWDRIE</sequence>
<dbReference type="RefSeq" id="WP_010074793.1">
    <property type="nucleotide sequence ID" value="NC_014393.1"/>
</dbReference>
<keyword evidence="5" id="KW-0227">DNA damage</keyword>
<keyword evidence="4" id="KW-0547">Nucleotide-binding</keyword>
<dbReference type="GO" id="GO:0046872">
    <property type="term" value="F:metal ion binding"/>
    <property type="evidence" value="ECO:0007669"/>
    <property type="project" value="UniProtKB-KW"/>
</dbReference>
<dbReference type="InterPro" id="IPR042493">
    <property type="entry name" value="XPD_DNA_FeS"/>
</dbReference>
<dbReference type="GO" id="GO:0003677">
    <property type="term" value="F:DNA binding"/>
    <property type="evidence" value="ECO:0007669"/>
    <property type="project" value="UniProtKB-KW"/>
</dbReference>
<keyword evidence="8" id="KW-0067">ATP-binding</keyword>
<evidence type="ECO:0000256" key="14">
    <source>
        <dbReference type="ARBA" id="ARBA00038058"/>
    </source>
</evidence>
<comment type="similarity">
    <text evidence="14">Belongs to the helicase family. DinG subfamily.</text>
</comment>
<dbReference type="InterPro" id="IPR011604">
    <property type="entry name" value="PDDEXK-like_dom_sf"/>
</dbReference>